<dbReference type="GO" id="GO:0003700">
    <property type="term" value="F:DNA-binding transcription factor activity"/>
    <property type="evidence" value="ECO:0007669"/>
    <property type="project" value="InterPro"/>
</dbReference>
<evidence type="ECO:0000256" key="1">
    <source>
        <dbReference type="ARBA" id="ARBA00023015"/>
    </source>
</evidence>
<evidence type="ECO:0000259" key="5">
    <source>
        <dbReference type="PROSITE" id="PS50995"/>
    </source>
</evidence>
<dbReference type="InterPro" id="IPR036388">
    <property type="entry name" value="WH-like_DNA-bd_sf"/>
</dbReference>
<protein>
    <submittedName>
        <fullName evidence="6">MarR family transcriptional regulator</fullName>
    </submittedName>
</protein>
<evidence type="ECO:0000256" key="3">
    <source>
        <dbReference type="ARBA" id="ARBA00023163"/>
    </source>
</evidence>
<dbReference type="EMBL" id="NVYO01000001">
    <property type="protein sequence ID" value="PBQ23647.1"/>
    <property type="molecule type" value="Genomic_DNA"/>
</dbReference>
<evidence type="ECO:0000256" key="2">
    <source>
        <dbReference type="ARBA" id="ARBA00023125"/>
    </source>
</evidence>
<name>A0A2A3TXY1_LEVBR</name>
<keyword evidence="2" id="KW-0238">DNA-binding</keyword>
<proteinExistence type="predicted"/>
<keyword evidence="1" id="KW-0805">Transcription regulation</keyword>
<dbReference type="AlphaFoldDB" id="A0A2A3TXY1"/>
<sequence>MVVVQTQQNLMGLIYQLAQAETQALNQQLKQLNLNNEQARALNYIDQHPGTNQRAVGSYLGRQAASTSNLIKRLLTQQLVVRQVAADNDREKQLHVTTAGEQVAQQIAAAFTTVNRQMMQAVPVDQQTQLSETLKLILQRLSRES</sequence>
<dbReference type="InterPro" id="IPR036390">
    <property type="entry name" value="WH_DNA-bd_sf"/>
</dbReference>
<evidence type="ECO:0000313" key="6">
    <source>
        <dbReference type="EMBL" id="PBQ23647.1"/>
    </source>
</evidence>
<dbReference type="Gene3D" id="1.10.10.10">
    <property type="entry name" value="Winged helix-like DNA-binding domain superfamily/Winged helix DNA-binding domain"/>
    <property type="match status" value="1"/>
</dbReference>
<organism evidence="6 7">
    <name type="scientific">Levilactobacillus brevis</name>
    <name type="common">Lactobacillus brevis</name>
    <dbReference type="NCBI Taxonomy" id="1580"/>
    <lineage>
        <taxon>Bacteria</taxon>
        <taxon>Bacillati</taxon>
        <taxon>Bacillota</taxon>
        <taxon>Bacilli</taxon>
        <taxon>Lactobacillales</taxon>
        <taxon>Lactobacillaceae</taxon>
        <taxon>Levilactobacillus</taxon>
    </lineage>
</organism>
<feature type="coiled-coil region" evidence="4">
    <location>
        <begin position="15"/>
        <end position="42"/>
    </location>
</feature>
<feature type="domain" description="HTH marR-type" evidence="5">
    <location>
        <begin position="7"/>
        <end position="139"/>
    </location>
</feature>
<dbReference type="PANTHER" id="PTHR42756">
    <property type="entry name" value="TRANSCRIPTIONAL REGULATOR, MARR"/>
    <property type="match status" value="1"/>
</dbReference>
<keyword evidence="4" id="KW-0175">Coiled coil</keyword>
<gene>
    <name evidence="6" type="ORF">CNR29_06335</name>
</gene>
<evidence type="ECO:0000313" key="7">
    <source>
        <dbReference type="Proteomes" id="UP000217918"/>
    </source>
</evidence>
<dbReference type="SMART" id="SM00347">
    <property type="entry name" value="HTH_MARR"/>
    <property type="match status" value="1"/>
</dbReference>
<dbReference type="GO" id="GO:0003677">
    <property type="term" value="F:DNA binding"/>
    <property type="evidence" value="ECO:0007669"/>
    <property type="project" value="UniProtKB-KW"/>
</dbReference>
<dbReference type="SUPFAM" id="SSF46785">
    <property type="entry name" value="Winged helix' DNA-binding domain"/>
    <property type="match status" value="1"/>
</dbReference>
<evidence type="ECO:0000256" key="4">
    <source>
        <dbReference type="SAM" id="Coils"/>
    </source>
</evidence>
<accession>A0A2A3TXY1</accession>
<reference evidence="6 7" key="1">
    <citation type="submission" date="2017-09" db="EMBL/GenBank/DDBJ databases">
        <title>Genome sequence of Lactobacillus brevis D7.</title>
        <authorList>
            <person name="Kwon M.-S."/>
            <person name="Lim S.K."/>
            <person name="Choi H.-J."/>
        </authorList>
    </citation>
    <scope>NUCLEOTIDE SEQUENCE [LARGE SCALE GENOMIC DNA]</scope>
    <source>
        <strain evidence="6 7">D7</strain>
    </source>
</reference>
<comment type="caution">
    <text evidence="6">The sequence shown here is derived from an EMBL/GenBank/DDBJ whole genome shotgun (WGS) entry which is preliminary data.</text>
</comment>
<keyword evidence="3" id="KW-0804">Transcription</keyword>
<dbReference type="PROSITE" id="PS50995">
    <property type="entry name" value="HTH_MARR_2"/>
    <property type="match status" value="1"/>
</dbReference>
<dbReference type="InterPro" id="IPR000835">
    <property type="entry name" value="HTH_MarR-typ"/>
</dbReference>
<dbReference type="Pfam" id="PF12802">
    <property type="entry name" value="MarR_2"/>
    <property type="match status" value="1"/>
</dbReference>
<dbReference type="PANTHER" id="PTHR42756:SF1">
    <property type="entry name" value="TRANSCRIPTIONAL REPRESSOR OF EMRAB OPERON"/>
    <property type="match status" value="1"/>
</dbReference>
<dbReference type="Proteomes" id="UP000217918">
    <property type="component" value="Unassembled WGS sequence"/>
</dbReference>